<evidence type="ECO:0000313" key="2">
    <source>
        <dbReference type="EMBL" id="MCQ1948372.1"/>
    </source>
</evidence>
<name>A0ABT1NMT4_9MICC</name>
<reference evidence="2 3" key="1">
    <citation type="submission" date="2022-07" db="EMBL/GenBank/DDBJ databases">
        <title>Novel species in genus Arthrobacter.</title>
        <authorList>
            <person name="Liu Y."/>
        </authorList>
    </citation>
    <scope>NUCLEOTIDE SEQUENCE [LARGE SCALE GENOMIC DNA]</scope>
    <source>
        <strain evidence="3">zg-Y859</strain>
    </source>
</reference>
<accession>A0ABT1NMT4</accession>
<gene>
    <name evidence="2" type="ORF">NNX28_00325</name>
</gene>
<organism evidence="2 3">
    <name type="scientific">Arthrobacter jinronghuae</name>
    <dbReference type="NCBI Taxonomy" id="2964609"/>
    <lineage>
        <taxon>Bacteria</taxon>
        <taxon>Bacillati</taxon>
        <taxon>Actinomycetota</taxon>
        <taxon>Actinomycetes</taxon>
        <taxon>Micrococcales</taxon>
        <taxon>Micrococcaceae</taxon>
        <taxon>Arthrobacter</taxon>
    </lineage>
</organism>
<dbReference type="RefSeq" id="WP_255864402.1">
    <property type="nucleotide sequence ID" value="NZ_CP104263.1"/>
</dbReference>
<dbReference type="InterPro" id="IPR036188">
    <property type="entry name" value="FAD/NAD-bd_sf"/>
</dbReference>
<proteinExistence type="predicted"/>
<dbReference type="EMBL" id="JANFLP010000001">
    <property type="protein sequence ID" value="MCQ1948372.1"/>
    <property type="molecule type" value="Genomic_DNA"/>
</dbReference>
<evidence type="ECO:0000313" key="3">
    <source>
        <dbReference type="Proteomes" id="UP001206924"/>
    </source>
</evidence>
<protein>
    <submittedName>
        <fullName evidence="2">FAD-binding protein</fullName>
    </submittedName>
</protein>
<evidence type="ECO:0000256" key="1">
    <source>
        <dbReference type="SAM" id="MobiDB-lite"/>
    </source>
</evidence>
<sequence length="213" mass="21838">MDSSPNAQTGSTGHEETKQDEAATELTGAVVIGCGLSGLAVATELCRQGVDSIVVHGPAPAAATIREAASEPEVFPERLEVLRVLHAYAASHRLDVREDSEAQEMTLAAPAGLLPSPAAASGKWAIRTGRELLLADYVVLTSCSRSDLRKLARALGVGAGPEAVEALRGIGVYLVGVGENLLPSLRGLMRQAKAAGEAIADAGSPTPQAPTQG</sequence>
<feature type="region of interest" description="Disordered" evidence="1">
    <location>
        <begin position="1"/>
        <end position="22"/>
    </location>
</feature>
<dbReference type="Proteomes" id="UP001206924">
    <property type="component" value="Unassembled WGS sequence"/>
</dbReference>
<comment type="caution">
    <text evidence="2">The sequence shown here is derived from an EMBL/GenBank/DDBJ whole genome shotgun (WGS) entry which is preliminary data.</text>
</comment>
<dbReference type="SUPFAM" id="SSF51905">
    <property type="entry name" value="FAD/NAD(P)-binding domain"/>
    <property type="match status" value="1"/>
</dbReference>
<dbReference type="Gene3D" id="3.50.50.60">
    <property type="entry name" value="FAD/NAD(P)-binding domain"/>
    <property type="match status" value="1"/>
</dbReference>
<keyword evidence="3" id="KW-1185">Reference proteome</keyword>
<feature type="compositionally biased region" description="Polar residues" evidence="1">
    <location>
        <begin position="1"/>
        <end position="12"/>
    </location>
</feature>